<keyword evidence="6 10" id="KW-0269">Exonuclease</keyword>
<dbReference type="Proteomes" id="UP001165263">
    <property type="component" value="Unassembled WGS sequence"/>
</dbReference>
<dbReference type="Pfam" id="PF04257">
    <property type="entry name" value="Exonuc_V_gamma"/>
    <property type="match status" value="1"/>
</dbReference>
<dbReference type="NCBIfam" id="TIGR01450">
    <property type="entry name" value="recC"/>
    <property type="match status" value="1"/>
</dbReference>
<dbReference type="GO" id="GO:0008854">
    <property type="term" value="F:exodeoxyribonuclease V activity"/>
    <property type="evidence" value="ECO:0007669"/>
    <property type="project" value="UniProtKB-EC"/>
</dbReference>
<protein>
    <recommendedName>
        <fullName evidence="10">RecBCD enzyme subunit RecC</fullName>
    </recommendedName>
    <alternativeName>
        <fullName evidence="10">Exonuclease V subunit RecC</fullName>
        <shortName evidence="10">ExoV subunit RecC</shortName>
    </alternativeName>
    <alternativeName>
        <fullName evidence="10">Helicase/nuclease RecBCD subunit RecC</fullName>
    </alternativeName>
</protein>
<feature type="domain" description="RecC C-terminal" evidence="11">
    <location>
        <begin position="835"/>
        <end position="1069"/>
    </location>
</feature>
<reference evidence="12" key="1">
    <citation type="submission" date="2022-08" db="EMBL/GenBank/DDBJ databases">
        <title>Reclassification of Massilia species as members of the genera Telluria, Duganella, Pseudoduganella, Mokoshia gen. nov. and Zemynaea gen. nov. using orthogonal and non-orthogonal genome-based approaches.</title>
        <authorList>
            <person name="Bowman J.P."/>
        </authorList>
    </citation>
    <scope>NUCLEOTIDE SEQUENCE</scope>
    <source>
        <strain evidence="12">LMG 11547</strain>
    </source>
</reference>
<comment type="caution">
    <text evidence="12">The sequence shown here is derived from an EMBL/GenBank/DDBJ whole genome shotgun (WGS) entry which is preliminary data.</text>
</comment>
<dbReference type="HAMAP" id="MF_01486">
    <property type="entry name" value="RecC"/>
    <property type="match status" value="1"/>
</dbReference>
<dbReference type="PANTHER" id="PTHR30591:SF1">
    <property type="entry name" value="RECBCD ENZYME SUBUNIT RECC"/>
    <property type="match status" value="1"/>
</dbReference>
<evidence type="ECO:0000259" key="11">
    <source>
        <dbReference type="Pfam" id="PF17946"/>
    </source>
</evidence>
<comment type="miscellaneous">
    <text evidence="10">In the RecBCD complex, RecB has a slow 3'-5' helicase, an exonuclease activity and loads RecA onto ssDNA, RecD has a fast 5'-3' helicase activity, while RecC stimulates the ATPase and processivity of the RecB helicase and contributes to recognition of the Chi site.</text>
</comment>
<dbReference type="PIRSF" id="PIRSF000980">
    <property type="entry name" value="RecC"/>
    <property type="match status" value="1"/>
</dbReference>
<keyword evidence="8 10" id="KW-0238">DNA-binding</keyword>
<dbReference type="InterPro" id="IPR013986">
    <property type="entry name" value="DExx_box_DNA_helicase_dom_sf"/>
</dbReference>
<comment type="similarity">
    <text evidence="10">Belongs to the RecC family.</text>
</comment>
<keyword evidence="1 10" id="KW-0540">Nuclease</keyword>
<comment type="function">
    <text evidence="10">A helicase/nuclease that prepares dsDNA breaks (DSB) for recombinational DNA repair. Binds to DSBs and unwinds DNA via a highly rapid and processive ATP-dependent bidirectional helicase activity. Unwinds dsDNA until it encounters a Chi (crossover hotspot instigator) sequence from the 3' direction. Cuts ssDNA a few nucleotides 3' to the Chi site. The properties and activities of the enzyme are changed at Chi. The Chi-altered holoenzyme produces a long 3'-ssDNA overhang and facilitates RecA-binding to the ssDNA for homologous DNA recombination and repair. Holoenzyme degrades any linearized DNA that is unable to undergo homologous recombination. In the holoenzyme this subunit recognizes the wild-type Chi sequence, and when added to isolated RecB increases its ATP-dependent helicase processivity.</text>
</comment>
<keyword evidence="2 10" id="KW-0547">Nucleotide-binding</keyword>
<gene>
    <name evidence="10 12" type="primary">recC</name>
    <name evidence="12" type="ORF">NX786_01200</name>
</gene>
<dbReference type="RefSeq" id="WP_259447219.1">
    <property type="nucleotide sequence ID" value="NZ_CP119520.1"/>
</dbReference>
<accession>A0ABT2BS61</accession>
<dbReference type="InterPro" id="IPR006697">
    <property type="entry name" value="RecC"/>
</dbReference>
<dbReference type="Gene3D" id="1.10.10.160">
    <property type="match status" value="1"/>
</dbReference>
<proteinExistence type="inferred from homology"/>
<dbReference type="Gene3D" id="1.10.486.10">
    <property type="entry name" value="PCRA, domain 4"/>
    <property type="match status" value="1"/>
</dbReference>
<organism evidence="12 13">
    <name type="scientific">Telluria mixta</name>
    <dbReference type="NCBI Taxonomy" id="34071"/>
    <lineage>
        <taxon>Bacteria</taxon>
        <taxon>Pseudomonadati</taxon>
        <taxon>Pseudomonadota</taxon>
        <taxon>Betaproteobacteria</taxon>
        <taxon>Burkholderiales</taxon>
        <taxon>Oxalobacteraceae</taxon>
        <taxon>Telluria group</taxon>
        <taxon>Telluria</taxon>
    </lineage>
</organism>
<dbReference type="PANTHER" id="PTHR30591">
    <property type="entry name" value="RECBCD ENZYME SUBUNIT RECC"/>
    <property type="match status" value="1"/>
</dbReference>
<dbReference type="Pfam" id="PF17946">
    <property type="entry name" value="RecC_C"/>
    <property type="match status" value="1"/>
</dbReference>
<evidence type="ECO:0000256" key="9">
    <source>
        <dbReference type="ARBA" id="ARBA00023204"/>
    </source>
</evidence>
<evidence type="ECO:0000313" key="12">
    <source>
        <dbReference type="EMBL" id="MCS0627959.1"/>
    </source>
</evidence>
<evidence type="ECO:0000256" key="10">
    <source>
        <dbReference type="HAMAP-Rule" id="MF_01486"/>
    </source>
</evidence>
<evidence type="ECO:0000256" key="5">
    <source>
        <dbReference type="ARBA" id="ARBA00022806"/>
    </source>
</evidence>
<keyword evidence="13" id="KW-1185">Reference proteome</keyword>
<dbReference type="InterPro" id="IPR027417">
    <property type="entry name" value="P-loop_NTPase"/>
</dbReference>
<name>A0ABT2BS61_9BURK</name>
<comment type="subunit">
    <text evidence="10">Heterotrimer of RecB, RecC and RecD. All subunits contribute to DNA-binding.</text>
</comment>
<dbReference type="Gene3D" id="1.10.10.990">
    <property type="match status" value="1"/>
</dbReference>
<dbReference type="Gene3D" id="3.40.50.10930">
    <property type="match status" value="1"/>
</dbReference>
<evidence type="ECO:0000256" key="6">
    <source>
        <dbReference type="ARBA" id="ARBA00022839"/>
    </source>
</evidence>
<dbReference type="Gene3D" id="3.40.50.300">
    <property type="entry name" value="P-loop containing nucleotide triphosphate hydrolases"/>
    <property type="match status" value="1"/>
</dbReference>
<evidence type="ECO:0000256" key="2">
    <source>
        <dbReference type="ARBA" id="ARBA00022741"/>
    </source>
</evidence>
<evidence type="ECO:0000256" key="8">
    <source>
        <dbReference type="ARBA" id="ARBA00023125"/>
    </source>
</evidence>
<dbReference type="EMBL" id="JANUHC010000001">
    <property type="protein sequence ID" value="MCS0627959.1"/>
    <property type="molecule type" value="Genomic_DNA"/>
</dbReference>
<dbReference type="InterPro" id="IPR011335">
    <property type="entry name" value="Restrct_endonuc-II-like"/>
</dbReference>
<keyword evidence="5 10" id="KW-0347">Helicase</keyword>
<keyword evidence="3 10" id="KW-0227">DNA damage</keyword>
<dbReference type="InterPro" id="IPR041500">
    <property type="entry name" value="RecC_C"/>
</dbReference>
<evidence type="ECO:0000256" key="3">
    <source>
        <dbReference type="ARBA" id="ARBA00022763"/>
    </source>
</evidence>
<sequence>MPSPIRPGLLILHGNQMELLRAAVFDWLRDNPLGPLEEEIMLVQSNGVAEWLKIALAEELGVCAATRVALPARFQWEAYRGMLGPERVPRRSPFDKDALTWRLMRLLPELLQKDKFEPLRHFLSDGDAERRLQLAERLADLYDQYQVYRADWLTDWAEDRDQLRRPGGDPIPLAPDQCWQAQLWREIHASLPPERRWSGRATIHQQFMAAVLEDREPVLRLPRRVILFGMSTLPYQTIQAMAGLSRHTQVLLAVPNPCQFYWGDIIEGRELLRAAYKRQQHRNGSDLSEIPVEQLHAHSHPLLASWGRQGRDFVRMLDEFDNGEGAQFGNLRIDLFSDDEPETLLGQVQAAVRDLLPLSEHPHTPPPLDDRSIEFHIAHSAQREVEVLHDQLLSWFAQETDDPLRPRDVVVMVPDIETFSAAVHAVFDQQKRSDPRYIPFEIGDVKDRSVNPLLVALEWLLRLPQQRCRQSEVRDLLDVPALAGRFGLEEADLPILGHWIEGASVRWGLDQRHRAGLGLGSAGEQNSWLFGVRRMLLGYATGHGASFRDIEPYPEVGGLDAALAGSLAELVEALLAWREDLDRVQTPMKWGDCARALLARFFRATNEEDRLMLHQLEEALQCWLEICENALFDEPVSLAVMREAWLGQLDQPALSHQFVSGGVTFCTLMPMRAVPFRVVCLLGMNDGDFPRRGHQSDFDLLALPGLSRPGDRSRRDDDRYLMLEAVLAARDKLYVSWVGRNVRDNTEQPASVLVSQLRDYLAAGWDLDLAERTTVHALQPFSRRYFERGGLLTYAGEWRSAHGADAAHGAETAGVGDALDSDPLPPFELDADYRLTLGEVASFLRQPARFFFRRRLGVTFADLEVVGEDEEPFSLDALDRYFLEDTLLDDSGTPEAPHEVRHVLETRAARLAREGVLPIGLVGRQWQQQLVDDLVPVRRAWLAAGARYPKPAPKLVVSALVGGVRIEDWIDRLRSNDEDTVWLLQMSSKVLDRKGEPRGDKLIGPWLRQLAAAAMGERVGGVLVARDASLAMAPLERGQALAQLETLVALWRSNLDRPLPVACKTALAHFSGGDARETYDGGFEIDGEVTDPCLARLWPEFALLRAAGGWPLVAEALYGPLVAWLKDSVTVTRFEGGEA</sequence>
<keyword evidence="7 10" id="KW-0067">ATP-binding</keyword>
<evidence type="ECO:0000256" key="7">
    <source>
        <dbReference type="ARBA" id="ARBA00022840"/>
    </source>
</evidence>
<dbReference type="SUPFAM" id="SSF52540">
    <property type="entry name" value="P-loop containing nucleoside triphosphate hydrolases"/>
    <property type="match status" value="2"/>
</dbReference>
<evidence type="ECO:0000313" key="13">
    <source>
        <dbReference type="Proteomes" id="UP001165263"/>
    </source>
</evidence>
<keyword evidence="4 10" id="KW-0378">Hydrolase</keyword>
<dbReference type="SUPFAM" id="SSF52980">
    <property type="entry name" value="Restriction endonuclease-like"/>
    <property type="match status" value="1"/>
</dbReference>
<evidence type="ECO:0000256" key="4">
    <source>
        <dbReference type="ARBA" id="ARBA00022801"/>
    </source>
</evidence>
<evidence type="ECO:0000256" key="1">
    <source>
        <dbReference type="ARBA" id="ARBA00022722"/>
    </source>
</evidence>
<keyword evidence="9 10" id="KW-0234">DNA repair</keyword>